<gene>
    <name evidence="2" type="ORF">WN944_019119</name>
</gene>
<accession>A0AAP0LW07</accession>
<feature type="domain" description="NERD" evidence="1">
    <location>
        <begin position="37"/>
        <end position="149"/>
    </location>
</feature>
<name>A0AAP0LW07_9ROSI</name>
<organism evidence="2 3">
    <name type="scientific">Citrus x changshan-huyou</name>
    <dbReference type="NCBI Taxonomy" id="2935761"/>
    <lineage>
        <taxon>Eukaryota</taxon>
        <taxon>Viridiplantae</taxon>
        <taxon>Streptophyta</taxon>
        <taxon>Embryophyta</taxon>
        <taxon>Tracheophyta</taxon>
        <taxon>Spermatophyta</taxon>
        <taxon>Magnoliopsida</taxon>
        <taxon>eudicotyledons</taxon>
        <taxon>Gunneridae</taxon>
        <taxon>Pentapetalae</taxon>
        <taxon>rosids</taxon>
        <taxon>malvids</taxon>
        <taxon>Sapindales</taxon>
        <taxon>Rutaceae</taxon>
        <taxon>Aurantioideae</taxon>
        <taxon>Citrus</taxon>
    </lineage>
</organism>
<dbReference type="EMBL" id="JBCGBO010000007">
    <property type="protein sequence ID" value="KAK9187721.1"/>
    <property type="molecule type" value="Genomic_DNA"/>
</dbReference>
<sequence>MKGSLTTLCVGFLCGLVIYKIFKRIADDDVVSDAETSDYTVTVSVANRLEELYGGTAYVGLRIPDPETRSLQNIDIVLVKNGEAVVTSVKNFSGLVSINNDGSWVCMGEAVHPNPWTKLKIKRQFLNHILNKGEFLQEKDVYLANPISLNLPEVITYDQLTQLKPDHPKLNFILQTAPMWDRLQLEGNKFVLGEFLEFKGDQEDTSVLSCIERSKVSCLFILMLTPSTLTILYSHRDFREQGASASEWKKLTVRSNIEILFRLENSTKIHKFNLSSIVSLALSA</sequence>
<dbReference type="PANTHER" id="PTHR35287:SF1">
    <property type="entry name" value="SI:ZFOS-911D5.4"/>
    <property type="match status" value="1"/>
</dbReference>
<comment type="caution">
    <text evidence="2">The sequence shown here is derived from an EMBL/GenBank/DDBJ whole genome shotgun (WGS) entry which is preliminary data.</text>
</comment>
<dbReference type="Pfam" id="PF08378">
    <property type="entry name" value="NERD"/>
    <property type="match status" value="1"/>
</dbReference>
<evidence type="ECO:0000313" key="2">
    <source>
        <dbReference type="EMBL" id="KAK9187721.1"/>
    </source>
</evidence>
<proteinExistence type="predicted"/>
<evidence type="ECO:0000259" key="1">
    <source>
        <dbReference type="PROSITE" id="PS50965"/>
    </source>
</evidence>
<dbReference type="PANTHER" id="PTHR35287">
    <property type="entry name" value="SI:ZFOS-911D5.4"/>
    <property type="match status" value="1"/>
</dbReference>
<protein>
    <recommendedName>
        <fullName evidence="1">NERD domain-containing protein</fullName>
    </recommendedName>
</protein>
<dbReference type="PROSITE" id="PS50965">
    <property type="entry name" value="NERD"/>
    <property type="match status" value="1"/>
</dbReference>
<dbReference type="Proteomes" id="UP001428341">
    <property type="component" value="Unassembled WGS sequence"/>
</dbReference>
<evidence type="ECO:0000313" key="3">
    <source>
        <dbReference type="Proteomes" id="UP001428341"/>
    </source>
</evidence>
<reference evidence="2 3" key="1">
    <citation type="submission" date="2024-05" db="EMBL/GenBank/DDBJ databases">
        <title>Haplotype-resolved chromosome-level genome assembly of Huyou (Citrus changshanensis).</title>
        <authorList>
            <person name="Miao C."/>
            <person name="Chen W."/>
            <person name="Wu Y."/>
            <person name="Wang L."/>
            <person name="Zhao S."/>
            <person name="Grierson D."/>
            <person name="Xu C."/>
            <person name="Chen K."/>
        </authorList>
    </citation>
    <scope>NUCLEOTIDE SEQUENCE [LARGE SCALE GENOMIC DNA]</scope>
    <source>
        <strain evidence="2">01-14</strain>
        <tissue evidence="2">Leaf</tissue>
    </source>
</reference>
<dbReference type="InterPro" id="IPR011528">
    <property type="entry name" value="NERD"/>
</dbReference>
<keyword evidence="3" id="KW-1185">Reference proteome</keyword>
<dbReference type="AlphaFoldDB" id="A0AAP0LW07"/>